<dbReference type="Proteomes" id="UP000250234">
    <property type="component" value="Unassembled WGS sequence"/>
</dbReference>
<dbReference type="EMBL" id="UAWO01000009">
    <property type="protein sequence ID" value="SQC85607.1"/>
    <property type="molecule type" value="Genomic_DNA"/>
</dbReference>
<evidence type="ECO:0000256" key="1">
    <source>
        <dbReference type="SAM" id="Phobius"/>
    </source>
</evidence>
<keyword evidence="1" id="KW-1133">Transmembrane helix</keyword>
<dbReference type="RefSeq" id="WP_257727122.1">
    <property type="nucleotide sequence ID" value="NZ_CATNXB010000018.1"/>
</dbReference>
<gene>
    <name evidence="2" type="ORF">NCTC8081_03404</name>
</gene>
<keyword evidence="1" id="KW-0812">Transmembrane</keyword>
<organism evidence="2 3">
    <name type="scientific">Clostridium perfringens</name>
    <dbReference type="NCBI Taxonomy" id="1502"/>
    <lineage>
        <taxon>Bacteria</taxon>
        <taxon>Bacillati</taxon>
        <taxon>Bacillota</taxon>
        <taxon>Clostridia</taxon>
        <taxon>Eubacteriales</taxon>
        <taxon>Clostridiaceae</taxon>
        <taxon>Clostridium</taxon>
    </lineage>
</organism>
<sequence>MNLLNSHLLFSLSMFLAPILIAGGIYFITKFTQKKDFFVSYDEF</sequence>
<evidence type="ECO:0000313" key="2">
    <source>
        <dbReference type="EMBL" id="SQC85607.1"/>
    </source>
</evidence>
<feature type="transmembrane region" description="Helical" evidence="1">
    <location>
        <begin position="6"/>
        <end position="28"/>
    </location>
</feature>
<protein>
    <submittedName>
        <fullName evidence="2">Uncharacterized protein</fullName>
    </submittedName>
</protein>
<accession>A0A2X3IHC2</accession>
<proteinExistence type="predicted"/>
<evidence type="ECO:0000313" key="3">
    <source>
        <dbReference type="Proteomes" id="UP000250234"/>
    </source>
</evidence>
<keyword evidence="1" id="KW-0472">Membrane</keyword>
<reference evidence="2 3" key="1">
    <citation type="submission" date="2018-06" db="EMBL/GenBank/DDBJ databases">
        <authorList>
            <consortium name="Pathogen Informatics"/>
            <person name="Doyle S."/>
        </authorList>
    </citation>
    <scope>NUCLEOTIDE SEQUENCE [LARGE SCALE GENOMIC DNA]</scope>
    <source>
        <strain evidence="2 3">NCTC8081</strain>
    </source>
</reference>
<dbReference type="AlphaFoldDB" id="A0A2X3IHC2"/>
<name>A0A2X3IHC2_CLOPF</name>